<dbReference type="CDD" id="cd17546">
    <property type="entry name" value="REC_hyHK_CKI1_RcsC-like"/>
    <property type="match status" value="1"/>
</dbReference>
<feature type="transmembrane region" description="Helical" evidence="6">
    <location>
        <begin position="22"/>
        <end position="45"/>
    </location>
</feature>
<sequence>MHRLPLKPITKNAATATRLPTVLLYALAASSLLCIVTMALLYSFWSINESVSGYRRQMNAAAYNAQLFFDQREQLLRATAASAVRSLKPFPATETLGLSGLARQLEIYPLPEGESRHEWALALTPRDVHDNSRIKTTLVYTSKSSGATLPVLGDKASATPDISPQTQKWIASALLRENPKVGISGSSPLVWLNPPTDDGERLFLYTPIDGTDTASGWLGITFDDIGSALDLTSMAGGSYVLYDPNGHATLRGANAPDMDKDSLHITRTDNFGIVWEGSIPRYLALTKSVGHAGWRLKYYMPVRQLLKDNAAKLYGALTLCAALAVVLLLASFYIHRKQLTPARSNFLALMDSVTLNRKLLKTAPVGLALLRQGDRDPLLSNELAQAWLKAEHQWKHIVESPDLSGVDEDLELEDGRVVQRTFTPMTYCGGPAMLCTINDVTQLKQTELSLVNAMQAAEAANQAKTLFLTTMSHEIRTPLYGILGTLELLSLTGATEQQQQYLDTLRHSSTVLLSTLNDTLDLSRIEAGYMTLERRPLALLEVLDNVVSTFCVRAERKNLRLYSTASVNTPLQVLGDVTRLRQILDNLVSNAIKFTVSGHIVLRLRSTPVDDFHVQLEFEVADTGIGIAAEHLPQLFQPYFRTDSDIDQLIQGTGLGLSICSRLSQMMGGELAATSELGIGTRISFKVTLPIAVESGPDNLPRLSPQKIYVRSAIPEVVRNLCGWLRLWGAMAMPYREHHSSMDTQSLLIEAWPWAMPLAQWQHRRIVMHPPGARHGITADRHTLLISAHGILGLGRAINGMQQGHGLVTPTGQVDLDLINMNLLVVEDNPISQLILREQLQHLGCTVAVATNGQMALNRPDIQDFDAILTDLHMPMLNGYELAFALRERGYTRPILGLTANAFPEEQRRGLTSGINVLLIKPLAIDQLRKILNSIKAEGS</sequence>
<keyword evidence="6" id="KW-0812">Transmembrane</keyword>
<feature type="domain" description="Response regulatory" evidence="8">
    <location>
        <begin position="822"/>
        <end position="936"/>
    </location>
</feature>
<dbReference type="EMBL" id="JAANES010000005">
    <property type="protein sequence ID" value="MBS3021071.1"/>
    <property type="molecule type" value="Genomic_DNA"/>
</dbReference>
<protein>
    <recommendedName>
        <fullName evidence="2">histidine kinase</fullName>
        <ecNumber evidence="2">2.7.13.3</ecNumber>
    </recommendedName>
</protein>
<evidence type="ECO:0000256" key="5">
    <source>
        <dbReference type="PROSITE-ProRule" id="PRU00169"/>
    </source>
</evidence>
<dbReference type="InterPro" id="IPR005467">
    <property type="entry name" value="His_kinase_dom"/>
</dbReference>
<name>A0ABS5LXN8_9BURK</name>
<evidence type="ECO:0000256" key="6">
    <source>
        <dbReference type="SAM" id="Phobius"/>
    </source>
</evidence>
<dbReference type="SMART" id="SM00387">
    <property type="entry name" value="HATPase_c"/>
    <property type="match status" value="1"/>
</dbReference>
<dbReference type="PROSITE" id="PS50109">
    <property type="entry name" value="HIS_KIN"/>
    <property type="match status" value="1"/>
</dbReference>
<organism evidence="9 10">
    <name type="scientific">Comamonas brasiliensis</name>
    <dbReference type="NCBI Taxonomy" id="1812482"/>
    <lineage>
        <taxon>Bacteria</taxon>
        <taxon>Pseudomonadati</taxon>
        <taxon>Pseudomonadota</taxon>
        <taxon>Betaproteobacteria</taxon>
        <taxon>Burkholderiales</taxon>
        <taxon>Comamonadaceae</taxon>
        <taxon>Comamonas</taxon>
    </lineage>
</organism>
<dbReference type="Pfam" id="PF00512">
    <property type="entry name" value="HisKA"/>
    <property type="match status" value="1"/>
</dbReference>
<dbReference type="SUPFAM" id="SSF47384">
    <property type="entry name" value="Homodimeric domain of signal transducing histidine kinase"/>
    <property type="match status" value="1"/>
</dbReference>
<dbReference type="InterPro" id="IPR004358">
    <property type="entry name" value="Sig_transdc_His_kin-like_C"/>
</dbReference>
<accession>A0ABS5LXN8</accession>
<dbReference type="Gene3D" id="3.30.565.10">
    <property type="entry name" value="Histidine kinase-like ATPase, C-terminal domain"/>
    <property type="match status" value="1"/>
</dbReference>
<dbReference type="Pfam" id="PF00072">
    <property type="entry name" value="Response_reg"/>
    <property type="match status" value="1"/>
</dbReference>
<evidence type="ECO:0000256" key="3">
    <source>
        <dbReference type="ARBA" id="ARBA00022553"/>
    </source>
</evidence>
<evidence type="ECO:0000313" key="9">
    <source>
        <dbReference type="EMBL" id="MBS3021071.1"/>
    </source>
</evidence>
<dbReference type="PANTHER" id="PTHR45339">
    <property type="entry name" value="HYBRID SIGNAL TRANSDUCTION HISTIDINE KINASE J"/>
    <property type="match status" value="1"/>
</dbReference>
<evidence type="ECO:0000259" key="8">
    <source>
        <dbReference type="PROSITE" id="PS50110"/>
    </source>
</evidence>
<dbReference type="SUPFAM" id="SSF52172">
    <property type="entry name" value="CheY-like"/>
    <property type="match status" value="1"/>
</dbReference>
<dbReference type="InterPro" id="IPR036097">
    <property type="entry name" value="HisK_dim/P_sf"/>
</dbReference>
<gene>
    <name evidence="9" type="primary">rcsC_8</name>
    <name evidence="9" type="ORF">DJFAAGMI_03835</name>
</gene>
<dbReference type="InterPro" id="IPR036890">
    <property type="entry name" value="HATPase_C_sf"/>
</dbReference>
<dbReference type="InterPro" id="IPR001789">
    <property type="entry name" value="Sig_transdc_resp-reg_receiver"/>
</dbReference>
<keyword evidence="10" id="KW-1185">Reference proteome</keyword>
<evidence type="ECO:0000256" key="2">
    <source>
        <dbReference type="ARBA" id="ARBA00012438"/>
    </source>
</evidence>
<feature type="transmembrane region" description="Helical" evidence="6">
    <location>
        <begin position="313"/>
        <end position="334"/>
    </location>
</feature>
<dbReference type="InterPro" id="IPR003661">
    <property type="entry name" value="HisK_dim/P_dom"/>
</dbReference>
<comment type="caution">
    <text evidence="9">The sequence shown here is derived from an EMBL/GenBank/DDBJ whole genome shotgun (WGS) entry which is preliminary data.</text>
</comment>
<keyword evidence="9" id="KW-0808">Transferase</keyword>
<proteinExistence type="predicted"/>
<dbReference type="CDD" id="cd16922">
    <property type="entry name" value="HATPase_EvgS-ArcB-TorS-like"/>
    <property type="match status" value="1"/>
</dbReference>
<dbReference type="SMART" id="SM00448">
    <property type="entry name" value="REC"/>
    <property type="match status" value="1"/>
</dbReference>
<dbReference type="InterPro" id="IPR011006">
    <property type="entry name" value="CheY-like_superfamily"/>
</dbReference>
<evidence type="ECO:0000313" key="10">
    <source>
        <dbReference type="Proteomes" id="UP001647436"/>
    </source>
</evidence>
<evidence type="ECO:0000256" key="1">
    <source>
        <dbReference type="ARBA" id="ARBA00000085"/>
    </source>
</evidence>
<feature type="domain" description="Histidine kinase" evidence="7">
    <location>
        <begin position="470"/>
        <end position="693"/>
    </location>
</feature>
<feature type="modified residue" description="4-aspartylphosphate" evidence="5">
    <location>
        <position position="871"/>
    </location>
</feature>
<dbReference type="InterPro" id="IPR003594">
    <property type="entry name" value="HATPase_dom"/>
</dbReference>
<keyword evidence="4" id="KW-0902">Two-component regulatory system</keyword>
<dbReference type="GO" id="GO:0004673">
    <property type="term" value="F:protein histidine kinase activity"/>
    <property type="evidence" value="ECO:0007669"/>
    <property type="project" value="UniProtKB-EC"/>
</dbReference>
<keyword evidence="9" id="KW-0418">Kinase</keyword>
<reference evidence="9 10" key="1">
    <citation type="submission" date="2020-03" db="EMBL/GenBank/DDBJ databases">
        <title>The role of nitrogen metabolism on polyethylene biodegradation.</title>
        <authorList>
            <person name="Peixoto J."/>
            <person name="Vizzotto C.S."/>
            <person name="Ramos A."/>
            <person name="Alves G."/>
            <person name="Steindorff A."/>
            <person name="Kruger R."/>
        </authorList>
    </citation>
    <scope>NUCLEOTIDE SEQUENCE [LARGE SCALE GENOMIC DNA]</scope>
    <source>
        <strain evidence="9 10">PE63</strain>
    </source>
</reference>
<dbReference type="Gene3D" id="3.40.50.2300">
    <property type="match status" value="1"/>
</dbReference>
<dbReference type="Gene3D" id="1.10.287.130">
    <property type="match status" value="1"/>
</dbReference>
<dbReference type="SUPFAM" id="SSF55874">
    <property type="entry name" value="ATPase domain of HSP90 chaperone/DNA topoisomerase II/histidine kinase"/>
    <property type="match status" value="1"/>
</dbReference>
<dbReference type="RefSeq" id="WP_211458446.1">
    <property type="nucleotide sequence ID" value="NZ_JAANES010000005.1"/>
</dbReference>
<keyword evidence="3 5" id="KW-0597">Phosphoprotein</keyword>
<keyword evidence="6" id="KW-0472">Membrane</keyword>
<evidence type="ECO:0000256" key="4">
    <source>
        <dbReference type="ARBA" id="ARBA00023012"/>
    </source>
</evidence>
<dbReference type="PROSITE" id="PS50110">
    <property type="entry name" value="RESPONSE_REGULATORY"/>
    <property type="match status" value="1"/>
</dbReference>
<keyword evidence="6" id="KW-1133">Transmembrane helix</keyword>
<dbReference type="PRINTS" id="PR00344">
    <property type="entry name" value="BCTRLSENSOR"/>
</dbReference>
<comment type="catalytic activity">
    <reaction evidence="1">
        <text>ATP + protein L-histidine = ADP + protein N-phospho-L-histidine.</text>
        <dbReference type="EC" id="2.7.13.3"/>
    </reaction>
</comment>
<dbReference type="Proteomes" id="UP001647436">
    <property type="component" value="Unassembled WGS sequence"/>
</dbReference>
<dbReference type="CDD" id="cd00082">
    <property type="entry name" value="HisKA"/>
    <property type="match status" value="1"/>
</dbReference>
<dbReference type="Pfam" id="PF02518">
    <property type="entry name" value="HATPase_c"/>
    <property type="match status" value="1"/>
</dbReference>
<evidence type="ECO:0000259" key="7">
    <source>
        <dbReference type="PROSITE" id="PS50109"/>
    </source>
</evidence>
<dbReference type="SMART" id="SM00388">
    <property type="entry name" value="HisKA"/>
    <property type="match status" value="1"/>
</dbReference>
<dbReference type="PANTHER" id="PTHR45339:SF1">
    <property type="entry name" value="HYBRID SIGNAL TRANSDUCTION HISTIDINE KINASE J"/>
    <property type="match status" value="1"/>
</dbReference>
<dbReference type="EC" id="2.7.13.3" evidence="2"/>